<evidence type="ECO:0000313" key="2">
    <source>
        <dbReference type="EMBL" id="KDR23241.1"/>
    </source>
</evidence>
<dbReference type="AlphaFoldDB" id="A0A067RHB6"/>
<dbReference type="EMBL" id="KK852470">
    <property type="protein sequence ID" value="KDR23241.1"/>
    <property type="molecule type" value="Genomic_DNA"/>
</dbReference>
<name>A0A067RHB6_ZOONE</name>
<keyword evidence="3" id="KW-1185">Reference proteome</keyword>
<sequence>MRTFINHTHGALKMPQNKPENVAQQKCRKFRRPERGTPDRLWGETAQTPPTNMTRPQRTNTNNRDISNYISFISKAEIISFLHTLRGYPYAQAPCNQLTRLYSPMAL</sequence>
<dbReference type="InParanoid" id="A0A067RHB6"/>
<feature type="region of interest" description="Disordered" evidence="1">
    <location>
        <begin position="1"/>
        <end position="63"/>
    </location>
</feature>
<feature type="compositionally biased region" description="Polar residues" evidence="1">
    <location>
        <begin position="45"/>
        <end position="63"/>
    </location>
</feature>
<gene>
    <name evidence="2" type="ORF">L798_07143</name>
</gene>
<feature type="compositionally biased region" description="Basic and acidic residues" evidence="1">
    <location>
        <begin position="33"/>
        <end position="42"/>
    </location>
</feature>
<organism evidence="2 3">
    <name type="scientific">Zootermopsis nevadensis</name>
    <name type="common">Dampwood termite</name>
    <dbReference type="NCBI Taxonomy" id="136037"/>
    <lineage>
        <taxon>Eukaryota</taxon>
        <taxon>Metazoa</taxon>
        <taxon>Ecdysozoa</taxon>
        <taxon>Arthropoda</taxon>
        <taxon>Hexapoda</taxon>
        <taxon>Insecta</taxon>
        <taxon>Pterygota</taxon>
        <taxon>Neoptera</taxon>
        <taxon>Polyneoptera</taxon>
        <taxon>Dictyoptera</taxon>
        <taxon>Blattodea</taxon>
        <taxon>Blattoidea</taxon>
        <taxon>Termitoidae</taxon>
        <taxon>Termopsidae</taxon>
        <taxon>Zootermopsis</taxon>
    </lineage>
</organism>
<evidence type="ECO:0000313" key="3">
    <source>
        <dbReference type="Proteomes" id="UP000027135"/>
    </source>
</evidence>
<reference evidence="2 3" key="1">
    <citation type="journal article" date="2014" name="Nat. Commun.">
        <title>Molecular traces of alternative social organization in a termite genome.</title>
        <authorList>
            <person name="Terrapon N."/>
            <person name="Li C."/>
            <person name="Robertson H.M."/>
            <person name="Ji L."/>
            <person name="Meng X."/>
            <person name="Booth W."/>
            <person name="Chen Z."/>
            <person name="Childers C.P."/>
            <person name="Glastad K.M."/>
            <person name="Gokhale K."/>
            <person name="Gowin J."/>
            <person name="Gronenberg W."/>
            <person name="Hermansen R.A."/>
            <person name="Hu H."/>
            <person name="Hunt B.G."/>
            <person name="Huylmans A.K."/>
            <person name="Khalil S.M."/>
            <person name="Mitchell R.D."/>
            <person name="Munoz-Torres M.C."/>
            <person name="Mustard J.A."/>
            <person name="Pan H."/>
            <person name="Reese J.T."/>
            <person name="Scharf M.E."/>
            <person name="Sun F."/>
            <person name="Vogel H."/>
            <person name="Xiao J."/>
            <person name="Yang W."/>
            <person name="Yang Z."/>
            <person name="Yang Z."/>
            <person name="Zhou J."/>
            <person name="Zhu J."/>
            <person name="Brent C.S."/>
            <person name="Elsik C.G."/>
            <person name="Goodisman M.A."/>
            <person name="Liberles D.A."/>
            <person name="Roe R.M."/>
            <person name="Vargo E.L."/>
            <person name="Vilcinskas A."/>
            <person name="Wang J."/>
            <person name="Bornberg-Bauer E."/>
            <person name="Korb J."/>
            <person name="Zhang G."/>
            <person name="Liebig J."/>
        </authorList>
    </citation>
    <scope>NUCLEOTIDE SEQUENCE [LARGE SCALE GENOMIC DNA]</scope>
    <source>
        <tissue evidence="2">Whole organism</tissue>
    </source>
</reference>
<evidence type="ECO:0000256" key="1">
    <source>
        <dbReference type="SAM" id="MobiDB-lite"/>
    </source>
</evidence>
<proteinExistence type="predicted"/>
<protein>
    <submittedName>
        <fullName evidence="2">Uncharacterized protein</fullName>
    </submittedName>
</protein>
<dbReference type="Proteomes" id="UP000027135">
    <property type="component" value="Unassembled WGS sequence"/>
</dbReference>
<accession>A0A067RHB6</accession>